<keyword evidence="3" id="KW-1185">Reference proteome</keyword>
<dbReference type="Proteomes" id="UP001143480">
    <property type="component" value="Unassembled WGS sequence"/>
</dbReference>
<feature type="region of interest" description="Disordered" evidence="1">
    <location>
        <begin position="43"/>
        <end position="65"/>
    </location>
</feature>
<name>A0A9W6KLZ9_9ACTN</name>
<dbReference type="EMBL" id="BSFP01000036">
    <property type="protein sequence ID" value="GLL03648.1"/>
    <property type="molecule type" value="Genomic_DNA"/>
</dbReference>
<sequence length="65" mass="6718">MAAARGTGRNAPVDMRRNAMRLLITAAACVLSVLVPTTARAVALGEPPIKQPPTPGVAPMDPVTR</sequence>
<evidence type="ECO:0000313" key="2">
    <source>
        <dbReference type="EMBL" id="GLL03648.1"/>
    </source>
</evidence>
<dbReference type="AlphaFoldDB" id="A0A9W6KLZ9"/>
<accession>A0A9W6KLZ9</accession>
<organism evidence="2 3">
    <name type="scientific">Dactylosporangium matsuzakiense</name>
    <dbReference type="NCBI Taxonomy" id="53360"/>
    <lineage>
        <taxon>Bacteria</taxon>
        <taxon>Bacillati</taxon>
        <taxon>Actinomycetota</taxon>
        <taxon>Actinomycetes</taxon>
        <taxon>Micromonosporales</taxon>
        <taxon>Micromonosporaceae</taxon>
        <taxon>Dactylosporangium</taxon>
    </lineage>
</organism>
<evidence type="ECO:0000256" key="1">
    <source>
        <dbReference type="SAM" id="MobiDB-lite"/>
    </source>
</evidence>
<gene>
    <name evidence="2" type="ORF">GCM10017581_053940</name>
</gene>
<evidence type="ECO:0000313" key="3">
    <source>
        <dbReference type="Proteomes" id="UP001143480"/>
    </source>
</evidence>
<reference evidence="2" key="2">
    <citation type="submission" date="2023-01" db="EMBL/GenBank/DDBJ databases">
        <authorList>
            <person name="Sun Q."/>
            <person name="Evtushenko L."/>
        </authorList>
    </citation>
    <scope>NUCLEOTIDE SEQUENCE</scope>
    <source>
        <strain evidence="2">VKM Ac-1321</strain>
    </source>
</reference>
<proteinExistence type="predicted"/>
<comment type="caution">
    <text evidence="2">The sequence shown here is derived from an EMBL/GenBank/DDBJ whole genome shotgun (WGS) entry which is preliminary data.</text>
</comment>
<protein>
    <submittedName>
        <fullName evidence="2">Uncharacterized protein</fullName>
    </submittedName>
</protein>
<reference evidence="2" key="1">
    <citation type="journal article" date="2014" name="Int. J. Syst. Evol. Microbiol.">
        <title>Complete genome sequence of Corynebacterium casei LMG S-19264T (=DSM 44701T), isolated from a smear-ripened cheese.</title>
        <authorList>
            <consortium name="US DOE Joint Genome Institute (JGI-PGF)"/>
            <person name="Walter F."/>
            <person name="Albersmeier A."/>
            <person name="Kalinowski J."/>
            <person name="Ruckert C."/>
        </authorList>
    </citation>
    <scope>NUCLEOTIDE SEQUENCE</scope>
    <source>
        <strain evidence="2">VKM Ac-1321</strain>
    </source>
</reference>